<dbReference type="Gene3D" id="3.40.390.70">
    <property type="match status" value="1"/>
</dbReference>
<organism evidence="2 3">
    <name type="scientific">Duncaniella muris</name>
    <dbReference type="NCBI Taxonomy" id="2094150"/>
    <lineage>
        <taxon>Bacteria</taxon>
        <taxon>Pseudomonadati</taxon>
        <taxon>Bacteroidota</taxon>
        <taxon>Bacteroidia</taxon>
        <taxon>Bacteroidales</taxon>
        <taxon>Muribaculaceae</taxon>
        <taxon>Duncaniella</taxon>
    </lineage>
</organism>
<reference evidence="3" key="1">
    <citation type="submission" date="2018-02" db="EMBL/GenBank/DDBJ databases">
        <authorList>
            <person name="Clavel T."/>
            <person name="Strowig T."/>
        </authorList>
    </citation>
    <scope>NUCLEOTIDE SEQUENCE [LARGE SCALE GENOMIC DNA]</scope>
    <source>
        <strain evidence="3">DSM 103720</strain>
    </source>
</reference>
<dbReference type="Proteomes" id="UP000244905">
    <property type="component" value="Unassembled WGS sequence"/>
</dbReference>
<dbReference type="PROSITE" id="PS51257">
    <property type="entry name" value="PROKAR_LIPOPROTEIN"/>
    <property type="match status" value="1"/>
</dbReference>
<keyword evidence="1" id="KW-0732">Signal</keyword>
<protein>
    <recommendedName>
        <fullName evidence="4">Substrate import-associated zinc metallohydrolase lipoprotein</fullName>
    </recommendedName>
</protein>
<comment type="caution">
    <text evidence="2">The sequence shown here is derived from an EMBL/GenBank/DDBJ whole genome shotgun (WGS) entry which is preliminary data.</text>
</comment>
<dbReference type="RefSeq" id="WP_107032339.1">
    <property type="nucleotide sequence ID" value="NZ_CAOSXA010000004.1"/>
</dbReference>
<feature type="signal peptide" evidence="1">
    <location>
        <begin position="1"/>
        <end position="24"/>
    </location>
</feature>
<keyword evidence="3" id="KW-1185">Reference proteome</keyword>
<dbReference type="InterPro" id="IPR030890">
    <property type="entry name" value="LP_HExxH_w_TonB"/>
</dbReference>
<name>A0A2V1IQE2_9BACT</name>
<evidence type="ECO:0000313" key="2">
    <source>
        <dbReference type="EMBL" id="PWB02130.1"/>
    </source>
</evidence>
<dbReference type="EMBL" id="PUEC01000015">
    <property type="protein sequence ID" value="PWB02130.1"/>
    <property type="molecule type" value="Genomic_DNA"/>
</dbReference>
<evidence type="ECO:0000256" key="1">
    <source>
        <dbReference type="SAM" id="SignalP"/>
    </source>
</evidence>
<dbReference type="Pfam" id="PF15890">
    <property type="entry name" value="Peptidase_Mx1"/>
    <property type="match status" value="1"/>
</dbReference>
<gene>
    <name evidence="2" type="ORF">C5O23_07550</name>
</gene>
<sequence>MMKTRILSLLLLSAVTLGFTACSSDDPDTSYSVIEPGVTEKNDLDLWIEANYRKPYNIDFKYRYEDIEGDFNYYLVPARYEDANTMAHLVKHLCVETYNEVAGVDFTRQYFPKMFYTVGEWEYQNNGTIILGTAEGGLKIFLTGLNYLPTYMQSAATLNYYYIKTIHHEFTHILNQTRTIPSDFQTITPTGYVADMWNETPNWLPRGFISDYSQHSYIEDFAEVMSVYITNDSATWDNWMTQAGATGSGLIQQKLDIVRDYMLSNFGIDLDELREVVQRRQNEVVSGLVDLQDLTVK</sequence>
<dbReference type="AlphaFoldDB" id="A0A2V1IQE2"/>
<feature type="chain" id="PRO_5016090873" description="Substrate import-associated zinc metallohydrolase lipoprotein" evidence="1">
    <location>
        <begin position="25"/>
        <end position="297"/>
    </location>
</feature>
<evidence type="ECO:0008006" key="4">
    <source>
        <dbReference type="Google" id="ProtNLM"/>
    </source>
</evidence>
<evidence type="ECO:0000313" key="3">
    <source>
        <dbReference type="Proteomes" id="UP000244905"/>
    </source>
</evidence>
<accession>A0A2V1IQE2</accession>
<dbReference type="NCBIfam" id="TIGR04549">
    <property type="entry name" value="LP_HExxH_w_tonB"/>
    <property type="match status" value="1"/>
</dbReference>
<proteinExistence type="predicted"/>
<dbReference type="GeneID" id="82526197"/>